<name>E9HS86_DAPPU</name>
<dbReference type="PhylomeDB" id="E9HS86"/>
<evidence type="ECO:0000313" key="2">
    <source>
        <dbReference type="Proteomes" id="UP000000305"/>
    </source>
</evidence>
<dbReference type="KEGG" id="dpx:DAPPUDRAFT_117305"/>
<dbReference type="Proteomes" id="UP000000305">
    <property type="component" value="Unassembled WGS sequence"/>
</dbReference>
<accession>E9HS86</accession>
<protein>
    <submittedName>
        <fullName evidence="1">Uncharacterized protein</fullName>
    </submittedName>
</protein>
<gene>
    <name evidence="1" type="ORF">DAPPUDRAFT_117305</name>
</gene>
<dbReference type="HOGENOM" id="CLU_812005_0_0_1"/>
<sequence length="342" mass="38238">MASNREIQWKGKEVTWFSDQSRPMKRNTTECRAFIGGCQGCGDCTITAECGAIRDVVASLQLGWCNREMHQDIELHDSIVLSSGSLQLLRVKLVLVVQVQAVSIVLSYQLATVLGGDGDRISPWKSLRRSGFRLRVGGGSGEYGGVTRGLLDLTDPEYCFKLHNAKEDGYKSMSKPVNYKVVTTMDTVLKLQGLVCSQWIETKRITGSFWIGSYDTEHFHATKAVDPKECWDMKLQLNCAGNRNVVNGKTYSYIQKPNGQGKWISITEYSVVNFLAQDIELRQEDKDGPILSPFGAHNVSLEAEKLFINHNTLAWHKSNQGYSANNCKPCDDTQENTILEDL</sequence>
<dbReference type="STRING" id="6669.E9HS86"/>
<reference evidence="1 2" key="1">
    <citation type="journal article" date="2011" name="Science">
        <title>The ecoresponsive genome of Daphnia pulex.</title>
        <authorList>
            <person name="Colbourne J.K."/>
            <person name="Pfrender M.E."/>
            <person name="Gilbert D."/>
            <person name="Thomas W.K."/>
            <person name="Tucker A."/>
            <person name="Oakley T.H."/>
            <person name="Tokishita S."/>
            <person name="Aerts A."/>
            <person name="Arnold G.J."/>
            <person name="Basu M.K."/>
            <person name="Bauer D.J."/>
            <person name="Caceres C.E."/>
            <person name="Carmel L."/>
            <person name="Casola C."/>
            <person name="Choi J.H."/>
            <person name="Detter J.C."/>
            <person name="Dong Q."/>
            <person name="Dusheyko S."/>
            <person name="Eads B.D."/>
            <person name="Frohlich T."/>
            <person name="Geiler-Samerotte K.A."/>
            <person name="Gerlach D."/>
            <person name="Hatcher P."/>
            <person name="Jogdeo S."/>
            <person name="Krijgsveld J."/>
            <person name="Kriventseva E.V."/>
            <person name="Kultz D."/>
            <person name="Laforsch C."/>
            <person name="Lindquist E."/>
            <person name="Lopez J."/>
            <person name="Manak J.R."/>
            <person name="Muller J."/>
            <person name="Pangilinan J."/>
            <person name="Patwardhan R.P."/>
            <person name="Pitluck S."/>
            <person name="Pritham E.J."/>
            <person name="Rechtsteiner A."/>
            <person name="Rho M."/>
            <person name="Rogozin I.B."/>
            <person name="Sakarya O."/>
            <person name="Salamov A."/>
            <person name="Schaack S."/>
            <person name="Shapiro H."/>
            <person name="Shiga Y."/>
            <person name="Skalitzky C."/>
            <person name="Smith Z."/>
            <person name="Souvorov A."/>
            <person name="Sung W."/>
            <person name="Tang Z."/>
            <person name="Tsuchiya D."/>
            <person name="Tu H."/>
            <person name="Vos H."/>
            <person name="Wang M."/>
            <person name="Wolf Y.I."/>
            <person name="Yamagata H."/>
            <person name="Yamada T."/>
            <person name="Ye Y."/>
            <person name="Shaw J.R."/>
            <person name="Andrews J."/>
            <person name="Crease T.J."/>
            <person name="Tang H."/>
            <person name="Lucas S.M."/>
            <person name="Robertson H.M."/>
            <person name="Bork P."/>
            <person name="Koonin E.V."/>
            <person name="Zdobnov E.M."/>
            <person name="Grigoriev I.V."/>
            <person name="Lynch M."/>
            <person name="Boore J.L."/>
        </authorList>
    </citation>
    <scope>NUCLEOTIDE SEQUENCE [LARGE SCALE GENOMIC DNA]</scope>
</reference>
<evidence type="ECO:0000313" key="1">
    <source>
        <dbReference type="EMBL" id="EFX65393.1"/>
    </source>
</evidence>
<dbReference type="AlphaFoldDB" id="E9HS86"/>
<proteinExistence type="predicted"/>
<organism evidence="1 2">
    <name type="scientific">Daphnia pulex</name>
    <name type="common">Water flea</name>
    <dbReference type="NCBI Taxonomy" id="6669"/>
    <lineage>
        <taxon>Eukaryota</taxon>
        <taxon>Metazoa</taxon>
        <taxon>Ecdysozoa</taxon>
        <taxon>Arthropoda</taxon>
        <taxon>Crustacea</taxon>
        <taxon>Branchiopoda</taxon>
        <taxon>Diplostraca</taxon>
        <taxon>Cladocera</taxon>
        <taxon>Anomopoda</taxon>
        <taxon>Daphniidae</taxon>
        <taxon>Daphnia</taxon>
    </lineage>
</organism>
<dbReference type="OrthoDB" id="6364599at2759"/>
<dbReference type="InParanoid" id="E9HS86"/>
<dbReference type="EMBL" id="GL732746">
    <property type="protein sequence ID" value="EFX65393.1"/>
    <property type="molecule type" value="Genomic_DNA"/>
</dbReference>
<keyword evidence="2" id="KW-1185">Reference proteome</keyword>